<reference evidence="2 3" key="1">
    <citation type="submission" date="2016-11" db="EMBL/GenBank/DDBJ databases">
        <authorList>
            <person name="Jaros S."/>
            <person name="Januszkiewicz K."/>
            <person name="Wedrychowicz H."/>
        </authorList>
    </citation>
    <scope>NUCLEOTIDE SEQUENCE [LARGE SCALE GENOMIC DNA]</scope>
    <source>
        <strain evidence="2 3">GAS242</strain>
    </source>
</reference>
<dbReference type="PANTHER" id="PTHR13754">
    <property type="entry name" value="METALLO-BETA-LACTAMASE SUPERFAMILY PROTEIN"/>
    <property type="match status" value="1"/>
</dbReference>
<sequence length="399" mass="43152">MGSDHISDSIALTPARPQVPWRQFFCDEVGRREFICSGGASVLSMILATLLAGSKPVRAETVTGSLPELDRVAVRIVIDSYQFAVAPSRKLPNLDVQHFGWGLSDKPPRKTLVSEFGLAMHVESRRGNETRNVLVDFGFTPEALLNNASLLGIDPAAIDALVLSHGHQDHFGGLVGFLQAHSGKLKPKLPLFVGGEGCFCAREWTAPPARGNFGVINRKALEEADLAVTVAERPALVADHAVATGQIGQKTFEKVLSPSAMTIGFERGVGCYPDRLSEAERSAPVVPDQFQHEIATAFNLKGRGLVVLTSCSHRGVVNAIRQAQAASGVERIHAVIGGFHLAPYQEDYVRDTVKALQEIDPTYVVPLHCTGEPFYEIARAAMPTKLLRGYTGTRLVFEA</sequence>
<dbReference type="AlphaFoldDB" id="A0A1M5JJW0"/>
<dbReference type="InterPro" id="IPR036866">
    <property type="entry name" value="RibonucZ/Hydroxyglut_hydro"/>
</dbReference>
<evidence type="ECO:0000259" key="1">
    <source>
        <dbReference type="Pfam" id="PF00753"/>
    </source>
</evidence>
<dbReference type="EMBL" id="LT670818">
    <property type="protein sequence ID" value="SHG40550.1"/>
    <property type="molecule type" value="Genomic_DNA"/>
</dbReference>
<dbReference type="RefSeq" id="WP_079566050.1">
    <property type="nucleotide sequence ID" value="NZ_LT670818.1"/>
</dbReference>
<feature type="domain" description="Metallo-beta-lactamase" evidence="1">
    <location>
        <begin position="128"/>
        <end position="181"/>
    </location>
</feature>
<dbReference type="CDD" id="cd07713">
    <property type="entry name" value="DHPS-like_MBL-fold"/>
    <property type="match status" value="1"/>
</dbReference>
<evidence type="ECO:0000313" key="3">
    <source>
        <dbReference type="Proteomes" id="UP000190675"/>
    </source>
</evidence>
<name>A0A1M5JJW0_9BRAD</name>
<organism evidence="2 3">
    <name type="scientific">Bradyrhizobium erythrophlei</name>
    <dbReference type="NCBI Taxonomy" id="1437360"/>
    <lineage>
        <taxon>Bacteria</taxon>
        <taxon>Pseudomonadati</taxon>
        <taxon>Pseudomonadota</taxon>
        <taxon>Alphaproteobacteria</taxon>
        <taxon>Hyphomicrobiales</taxon>
        <taxon>Nitrobacteraceae</taxon>
        <taxon>Bradyrhizobium</taxon>
    </lineage>
</organism>
<dbReference type="InterPro" id="IPR052926">
    <property type="entry name" value="Metallo-beta-lactamase_dom"/>
</dbReference>
<evidence type="ECO:0000313" key="2">
    <source>
        <dbReference type="EMBL" id="SHG40550.1"/>
    </source>
</evidence>
<accession>A0A1M5JJW0</accession>
<protein>
    <submittedName>
        <fullName evidence="2">7,8-dihydropterin-6-yl-methyl-4-(Beta-D-ribofuranosyl)aminobenzene 5'-phosphate synthase</fullName>
    </submittedName>
</protein>
<dbReference type="PANTHER" id="PTHR13754:SF13">
    <property type="entry name" value="METALLO-BETA-LACTAMASE SUPERFAMILY PROTEIN (AFU_ORTHOLOGUE AFUA_3G07630)"/>
    <property type="match status" value="1"/>
</dbReference>
<dbReference type="InterPro" id="IPR001279">
    <property type="entry name" value="Metallo-B-lactamas"/>
</dbReference>
<gene>
    <name evidence="2" type="ORF">SAMN05444169_2269</name>
</gene>
<dbReference type="InterPro" id="IPR041712">
    <property type="entry name" value="DHPS-like_MBL-fold"/>
</dbReference>
<dbReference type="GO" id="GO:0016740">
    <property type="term" value="F:transferase activity"/>
    <property type="evidence" value="ECO:0007669"/>
    <property type="project" value="TreeGrafter"/>
</dbReference>
<dbReference type="OrthoDB" id="9803916at2"/>
<dbReference type="Proteomes" id="UP000190675">
    <property type="component" value="Chromosome I"/>
</dbReference>
<proteinExistence type="predicted"/>
<dbReference type="Pfam" id="PF00753">
    <property type="entry name" value="Lactamase_B"/>
    <property type="match status" value="1"/>
</dbReference>
<dbReference type="SUPFAM" id="SSF56281">
    <property type="entry name" value="Metallo-hydrolase/oxidoreductase"/>
    <property type="match status" value="1"/>
</dbReference>
<dbReference type="Gene3D" id="3.60.15.10">
    <property type="entry name" value="Ribonuclease Z/Hydroxyacylglutathione hydrolase-like"/>
    <property type="match status" value="1"/>
</dbReference>